<organism evidence="8 9">
    <name type="scientific">Candidatus Fukatsuia symbiotica</name>
    <dbReference type="NCBI Taxonomy" id="1878942"/>
    <lineage>
        <taxon>Bacteria</taxon>
        <taxon>Pseudomonadati</taxon>
        <taxon>Pseudomonadota</taxon>
        <taxon>Gammaproteobacteria</taxon>
        <taxon>Enterobacterales</taxon>
        <taxon>Yersiniaceae</taxon>
        <taxon>Candidatus Fukatsuia</taxon>
    </lineage>
</organism>
<dbReference type="OrthoDB" id="9785233at2"/>
<proteinExistence type="inferred from homology"/>
<reference evidence="8 9" key="1">
    <citation type="submission" date="2017-05" db="EMBL/GenBank/DDBJ databases">
        <title>Genome sequence of Candidatus Fukatsuia symbiotica and Candidatus Hamiltonella defensa from Acyrthosiphon pisum strain 5D.</title>
        <authorList>
            <person name="Patel V.A."/>
            <person name="Chevignon G."/>
            <person name="Russell J.A."/>
            <person name="Oliver K.M."/>
        </authorList>
    </citation>
    <scope>NUCLEOTIDE SEQUENCE [LARGE SCALE GENOMIC DNA]</scope>
    <source>
        <strain evidence="8 9">5D</strain>
    </source>
</reference>
<dbReference type="Pfam" id="PF13861">
    <property type="entry name" value="FLgD_tudor"/>
    <property type="match status" value="1"/>
</dbReference>
<dbReference type="InterPro" id="IPR025965">
    <property type="entry name" value="FlgD/Vpr_Ig-like"/>
</dbReference>
<dbReference type="Pfam" id="PF03963">
    <property type="entry name" value="FlgD"/>
    <property type="match status" value="1"/>
</dbReference>
<dbReference type="Gene3D" id="2.60.40.4070">
    <property type="match status" value="1"/>
</dbReference>
<name>A0A2U8I692_9GAMM</name>
<dbReference type="STRING" id="1878942.GCA_900128755_01428"/>
<keyword evidence="9" id="KW-1185">Reference proteome</keyword>
<evidence type="ECO:0000256" key="5">
    <source>
        <dbReference type="RuleBase" id="RU362076"/>
    </source>
</evidence>
<evidence type="ECO:0000256" key="2">
    <source>
        <dbReference type="ARBA" id="ARBA00016013"/>
    </source>
</evidence>
<dbReference type="EMBL" id="CP021659">
    <property type="protein sequence ID" value="AWK14617.1"/>
    <property type="molecule type" value="Genomic_DNA"/>
</dbReference>
<protein>
    <recommendedName>
        <fullName evidence="2 5">Basal-body rod modification protein FlgD</fullName>
    </recommendedName>
</protein>
<dbReference type="AlphaFoldDB" id="A0A2U8I692"/>
<dbReference type="Pfam" id="PF13860">
    <property type="entry name" value="FlgD_ig"/>
    <property type="match status" value="1"/>
</dbReference>
<accession>A0A2U8I692</accession>
<evidence type="ECO:0000313" key="9">
    <source>
        <dbReference type="Proteomes" id="UP000261875"/>
    </source>
</evidence>
<evidence type="ECO:0000259" key="7">
    <source>
        <dbReference type="Pfam" id="PF13861"/>
    </source>
</evidence>
<evidence type="ECO:0000256" key="4">
    <source>
        <dbReference type="ARBA" id="ARBA00024746"/>
    </source>
</evidence>
<evidence type="ECO:0000256" key="3">
    <source>
        <dbReference type="ARBA" id="ARBA00022795"/>
    </source>
</evidence>
<dbReference type="InterPro" id="IPR025963">
    <property type="entry name" value="FLgD_Tudor"/>
</dbReference>
<dbReference type="GO" id="GO:0044781">
    <property type="term" value="P:bacterial-type flagellum organization"/>
    <property type="evidence" value="ECO:0007669"/>
    <property type="project" value="UniProtKB-UniRule"/>
</dbReference>
<feature type="domain" description="FlgD/Vpr Ig-like" evidence="6">
    <location>
        <begin position="103"/>
        <end position="173"/>
    </location>
</feature>
<dbReference type="InterPro" id="IPR005648">
    <property type="entry name" value="FlgD"/>
</dbReference>
<keyword evidence="3 5" id="KW-1005">Bacterial flagellum biogenesis</keyword>
<evidence type="ECO:0000256" key="1">
    <source>
        <dbReference type="ARBA" id="ARBA00010577"/>
    </source>
</evidence>
<feature type="domain" description="FlgD Tudor-like" evidence="7">
    <location>
        <begin position="84"/>
        <end position="213"/>
    </location>
</feature>
<dbReference type="Proteomes" id="UP000261875">
    <property type="component" value="Chromosome"/>
</dbReference>
<gene>
    <name evidence="8" type="ORF">CCS41_09255</name>
</gene>
<comment type="similarity">
    <text evidence="1 5">Belongs to the FlgD family.</text>
</comment>
<evidence type="ECO:0000313" key="8">
    <source>
        <dbReference type="EMBL" id="AWK14617.1"/>
    </source>
</evidence>
<dbReference type="RefSeq" id="WP_072550129.1">
    <property type="nucleotide sequence ID" value="NZ_CP021659.1"/>
</dbReference>
<comment type="function">
    <text evidence="4 5">Required for flagellar hook formation. May act as a scaffolding protein.</text>
</comment>
<sequence>MSIPNITEPMNSTGKKTLEPTIQSSKELKDQFMTLLVAQMQHQNPLNPTDGTEFISQLAQLAQLTSSQKMVEATNKNTVLMENMQALAQANLVGQKVMVETNKLESGTETYDARLTLENASAAVTVYLKDKFDKEYKLALGQQEAGTVNFTLDPKELGMPPGQYTLTVVTGTGEEAKTIPLELAGTVNNVRISNGRQPRLNVSGLGDVSFNKISQLGSSVKTPGSVPVAA</sequence>
<dbReference type="KEGG" id="fsm:CCS41_09255"/>
<evidence type="ECO:0000259" key="6">
    <source>
        <dbReference type="Pfam" id="PF13860"/>
    </source>
</evidence>
<dbReference type="Gene3D" id="2.30.30.910">
    <property type="match status" value="1"/>
</dbReference>